<dbReference type="PROSITE" id="PS50118">
    <property type="entry name" value="HMG_BOX_2"/>
    <property type="match status" value="1"/>
</dbReference>
<dbReference type="PROSITE" id="PS51038">
    <property type="entry name" value="BAH"/>
    <property type="match status" value="2"/>
</dbReference>
<dbReference type="GO" id="GO:0003677">
    <property type="term" value="F:DNA binding"/>
    <property type="evidence" value="ECO:0007669"/>
    <property type="project" value="UniProtKB-UniRule"/>
</dbReference>
<feature type="coiled-coil region" evidence="10">
    <location>
        <begin position="1053"/>
        <end position="1080"/>
    </location>
</feature>
<feature type="compositionally biased region" description="Low complexity" evidence="11">
    <location>
        <begin position="1547"/>
        <end position="1562"/>
    </location>
</feature>
<dbReference type="InterPro" id="IPR001025">
    <property type="entry name" value="BAH_dom"/>
</dbReference>
<evidence type="ECO:0000256" key="10">
    <source>
        <dbReference type="SAM" id="Coils"/>
    </source>
</evidence>
<keyword evidence="4" id="KW-0805">Transcription regulation</keyword>
<evidence type="ECO:0000256" key="7">
    <source>
        <dbReference type="ARBA" id="ARBA00023242"/>
    </source>
</evidence>
<dbReference type="SUPFAM" id="SSF47095">
    <property type="entry name" value="HMG-box"/>
    <property type="match status" value="1"/>
</dbReference>
<dbReference type="CDD" id="cd05524">
    <property type="entry name" value="Bromo_polybromo_I"/>
    <property type="match status" value="1"/>
</dbReference>
<dbReference type="InterPro" id="IPR043151">
    <property type="entry name" value="BAH_sf"/>
</dbReference>
<feature type="compositionally biased region" description="Polar residues" evidence="11">
    <location>
        <begin position="1325"/>
        <end position="1336"/>
    </location>
</feature>
<protein>
    <submittedName>
        <fullName evidence="15">Protein polybromo-1</fullName>
    </submittedName>
</protein>
<dbReference type="FunFam" id="1.20.920.10:FF:000006">
    <property type="entry name" value="protein polybromo-1 isoform X1"/>
    <property type="match status" value="1"/>
</dbReference>
<dbReference type="Gene3D" id="1.20.920.10">
    <property type="entry name" value="Bromodomain-like"/>
    <property type="match status" value="6"/>
</dbReference>
<dbReference type="InterPro" id="IPR009071">
    <property type="entry name" value="HMG_box_dom"/>
</dbReference>
<dbReference type="Proteomes" id="UP001151699">
    <property type="component" value="Chromosome C"/>
</dbReference>
<keyword evidence="5 8" id="KW-0103">Bromodomain</keyword>
<sequence>MRRSRAVSVNNRLEMAEDSTPEQSPVLGNARKRKRQDPSELCQQLYDSIRNVKKSDGSMLCDTFIRAPKRRQEPSYYEVVEHPIDLLRIQQKLKTESYDDIDDLASDIELLVKNAKAFYKPGTSEHQDATLLWDTFNSNKSKLVDSVEDDCPVIKVKRIGRPRKSAMDVDDASETSSLKADDDFELFEELFTSVMTACDENNRPLHLMFQLLPSKKHYSEYYDIIDHPIDLKFIATKIQTSAYTSLNEMEKDLLQMTKNACTFNEPGSQIYKDAKTLKKIFTARKLELESGKFKMGTKPKRKGISLSAATAALKEPVDDSDDDNDDSMETDGDGPLWQLFDQLYNTANASGTPLGESLWKLPNKRFHPEYYNVIKKPISMSQIRKKLKLGNYTNITDMTGDLYLMLDNARKAFPPAHKVYKDAAKMLKILNQKLVDVAVDQDDSETEDGDASLASLASAMSNSSPSTPIPKPKKGRPRLLANTITPSAHGTPSGATPAPMKPRMNSTFTLKKKLLSLQKYLSEFQVAGRKPMALFTEKPSKKLYPDYYQVIQHPIDMNTIEANIRTDHYNTLDDIVGDFRLMFSNCRKYNEEGSMIYEDSNVLERAMNDKLKELSSIERKATPKGVRRKNIHSAPVDTKLKQLYEAIRDFRDPKANRQLALIFMKLPSKNDYPDYYDIIKNPIDMEKIAHKLKTQVYETVDEIASDFMLMFENACKYNEPDSQLYKDALVLQQICIQTKQSLRDADETVPDVPQAVQELLMSLFTSFYNHQDEEGRCFSDSLAELPEYDETETGKVRAISLDLLKRRLDKGLYKRLDIFQEDVFACLDRARRLSRTDSQIFEDSIELQSFFIKKRDELCKDVLNSPAINFTLMHLTAAAETIKQSKLLQEEQEMEVENEISTQQGESMTIDQKVISPGDYVYYDVPENKIPGIIYIERLWTNTEGVKMMFGNVFLRPFETFHVTTRKFLEKEIFKSEQKIALPLTQLGDKCYVMSAKDYIKFTPEGFLERDVYVCESRYSMKLRQFKKIKNWPFANTAKMIPRETPWEPKRVMSVFKERVEKHKGELAELQLQEALVEKEKPNIQLTVTNAEEGQIHYQQYNTICSGVVKTGDYVYVATESGKQSIAQIHSIWETKEGKSYFRGPWFMAPAEVPGTSSRSFYRQELMLSTVQDTSPMVAIVGRCAVLEYREYSTFRPTEIAESDVFVCESTYDELKKQIRRNHPGTALRKFKHSQLVTQDEIYHFKRPIAPAKVRGSELINAHDQVKHIPPITTTTEVEIHIKQEPGQVKQEAELLLMDDSMDGGPSIGSDIAATSLSSPPPVHLNQSHQHNTHATVSHVAITPATIKKKEKEKKGKLVTGYILYSSEVRKDRAHSNPDCSFGDISRLVGNEWRSLPAFERQIWEEKAQKCNEENAIKFAEETGCPVSPAPAQSFFTTEPLPNQIFECCWAKCDWQFEDPMDCFDHCIAEGTGHVQTHYANQPADEAEYVCLWRGCIRLKKSMPAFPHMQRLIKHVREVHINKSGKIVQPHDRSKNYVPQTKQIANSSQPATTVPTTAAVSTNEQKAVPQNQVDVPVHQGQQAATPAQGSTTTNNTTTVQTTSIPNTLHIPSNAPAEPLFVVVPPRPQRVLHSEAYIKYIEGLQNDSRFITPWEKTLRTTQETAPTVETSKLPVHWLHKSVQQKPDLAVSALWRLRNYMMRDIVLQRHQY</sequence>
<dbReference type="GO" id="GO:0016586">
    <property type="term" value="C:RSC-type complex"/>
    <property type="evidence" value="ECO:0007669"/>
    <property type="project" value="InterPro"/>
</dbReference>
<feature type="domain" description="Bromo" evidence="12">
    <location>
        <begin position="201"/>
        <end position="271"/>
    </location>
</feature>
<feature type="region of interest" description="Disordered" evidence="11">
    <location>
        <begin position="1578"/>
        <end position="1599"/>
    </location>
</feature>
<dbReference type="PROSITE" id="PS00633">
    <property type="entry name" value="BROMODOMAIN_1"/>
    <property type="match status" value="2"/>
</dbReference>
<evidence type="ECO:0000256" key="9">
    <source>
        <dbReference type="PROSITE-ProRule" id="PRU00267"/>
    </source>
</evidence>
<feature type="compositionally biased region" description="Polar residues" evidence="11">
    <location>
        <begin position="482"/>
        <end position="494"/>
    </location>
</feature>
<feature type="region of interest" description="Disordered" evidence="11">
    <location>
        <begin position="1308"/>
        <end position="1337"/>
    </location>
</feature>
<accession>A0A9Q0MT02</accession>
<feature type="domain" description="Bromo" evidence="12">
    <location>
        <begin position="350"/>
        <end position="420"/>
    </location>
</feature>
<dbReference type="InterPro" id="IPR036910">
    <property type="entry name" value="HMG_box_dom_sf"/>
</dbReference>
<dbReference type="Pfam" id="PF01426">
    <property type="entry name" value="BAH"/>
    <property type="match status" value="2"/>
</dbReference>
<dbReference type="SMART" id="SM00439">
    <property type="entry name" value="BAH"/>
    <property type="match status" value="2"/>
</dbReference>
<evidence type="ECO:0000256" key="6">
    <source>
        <dbReference type="ARBA" id="ARBA00023163"/>
    </source>
</evidence>
<dbReference type="CDD" id="cd21984">
    <property type="entry name" value="HMG-box_PB1"/>
    <property type="match status" value="1"/>
</dbReference>
<keyword evidence="10" id="KW-0175">Coiled coil</keyword>
<dbReference type="FunFam" id="1.20.920.10:FF:000009">
    <property type="entry name" value="Protein polybromo-1 isoform 1"/>
    <property type="match status" value="1"/>
</dbReference>
<feature type="domain" description="Bromo" evidence="12">
    <location>
        <begin position="655"/>
        <end position="725"/>
    </location>
</feature>
<dbReference type="PROSITE" id="PS50014">
    <property type="entry name" value="BROMODOMAIN_2"/>
    <property type="match status" value="5"/>
</dbReference>
<organism evidence="15 16">
    <name type="scientific">Pseudolycoriella hygida</name>
    <dbReference type="NCBI Taxonomy" id="35572"/>
    <lineage>
        <taxon>Eukaryota</taxon>
        <taxon>Metazoa</taxon>
        <taxon>Ecdysozoa</taxon>
        <taxon>Arthropoda</taxon>
        <taxon>Hexapoda</taxon>
        <taxon>Insecta</taxon>
        <taxon>Pterygota</taxon>
        <taxon>Neoptera</taxon>
        <taxon>Endopterygota</taxon>
        <taxon>Diptera</taxon>
        <taxon>Nematocera</taxon>
        <taxon>Sciaroidea</taxon>
        <taxon>Sciaridae</taxon>
        <taxon>Pseudolycoriella</taxon>
    </lineage>
</organism>
<reference evidence="15" key="1">
    <citation type="submission" date="2022-07" db="EMBL/GenBank/DDBJ databases">
        <authorList>
            <person name="Trinca V."/>
            <person name="Uliana J.V.C."/>
            <person name="Torres T.T."/>
            <person name="Ward R.J."/>
            <person name="Monesi N."/>
        </authorList>
    </citation>
    <scope>NUCLEOTIDE SEQUENCE</scope>
    <source>
        <strain evidence="15">HSMRA1968</strain>
        <tissue evidence="15">Whole embryos</tissue>
    </source>
</reference>
<feature type="region of interest" description="Disordered" evidence="11">
    <location>
        <begin position="457"/>
        <end position="503"/>
    </location>
</feature>
<evidence type="ECO:0000256" key="8">
    <source>
        <dbReference type="PROSITE-ProRule" id="PRU00035"/>
    </source>
</evidence>
<comment type="subcellular location">
    <subcellularLocation>
        <location evidence="1">Nucleus</location>
    </subcellularLocation>
</comment>
<feature type="domain" description="Bromo" evidence="12">
    <location>
        <begin position="56"/>
        <end position="126"/>
    </location>
</feature>
<feature type="compositionally biased region" description="Low complexity" evidence="11">
    <location>
        <begin position="457"/>
        <end position="466"/>
    </location>
</feature>
<dbReference type="PANTHER" id="PTHR16062">
    <property type="entry name" value="SWI/SNF-RELATED"/>
    <property type="match status" value="1"/>
</dbReference>
<dbReference type="FunFam" id="1.20.920.10:FF:000064">
    <property type="entry name" value="Polybromo 1"/>
    <property type="match status" value="1"/>
</dbReference>
<keyword evidence="6" id="KW-0804">Transcription</keyword>
<gene>
    <name evidence="15" type="primary">PBRM1</name>
    <name evidence="15" type="ORF">Bhyg_15044</name>
</gene>
<dbReference type="InterPro" id="IPR018359">
    <property type="entry name" value="Bromodomain_CS"/>
</dbReference>
<keyword evidence="7 9" id="KW-0539">Nucleus</keyword>
<keyword evidence="9" id="KW-0238">DNA-binding</keyword>
<evidence type="ECO:0000256" key="5">
    <source>
        <dbReference type="ARBA" id="ARBA00023117"/>
    </source>
</evidence>
<dbReference type="CDD" id="cd04717">
    <property type="entry name" value="BAH_polybromo"/>
    <property type="match status" value="1"/>
</dbReference>
<dbReference type="EMBL" id="WJQU01000004">
    <property type="protein sequence ID" value="KAJ6636454.1"/>
    <property type="molecule type" value="Genomic_DNA"/>
</dbReference>
<evidence type="ECO:0000259" key="13">
    <source>
        <dbReference type="PROSITE" id="PS50118"/>
    </source>
</evidence>
<dbReference type="SUPFAM" id="SSF47370">
    <property type="entry name" value="Bromodomain"/>
    <property type="match status" value="6"/>
</dbReference>
<dbReference type="FunFam" id="1.20.920.10:FF:000045">
    <property type="entry name" value="protein polybromo-1"/>
    <property type="match status" value="1"/>
</dbReference>
<evidence type="ECO:0000259" key="14">
    <source>
        <dbReference type="PROSITE" id="PS51038"/>
    </source>
</evidence>
<evidence type="ECO:0000256" key="1">
    <source>
        <dbReference type="ARBA" id="ARBA00004123"/>
    </source>
</evidence>
<dbReference type="SMART" id="SM00297">
    <property type="entry name" value="BROMO"/>
    <property type="match status" value="6"/>
</dbReference>
<evidence type="ECO:0000313" key="16">
    <source>
        <dbReference type="Proteomes" id="UP001151699"/>
    </source>
</evidence>
<proteinExistence type="predicted"/>
<dbReference type="GO" id="GO:0016514">
    <property type="term" value="C:SWI/SNF complex"/>
    <property type="evidence" value="ECO:0007669"/>
    <property type="project" value="TreeGrafter"/>
</dbReference>
<dbReference type="Gene3D" id="2.30.30.490">
    <property type="match status" value="2"/>
</dbReference>
<evidence type="ECO:0000256" key="2">
    <source>
        <dbReference type="ARBA" id="ARBA00022737"/>
    </source>
</evidence>
<dbReference type="PRINTS" id="PR00503">
    <property type="entry name" value="BROMODOMAIN"/>
</dbReference>
<dbReference type="Pfam" id="PF00439">
    <property type="entry name" value="Bromodomain"/>
    <property type="match status" value="5"/>
</dbReference>
<dbReference type="InterPro" id="IPR037382">
    <property type="entry name" value="Rsc/polybromo"/>
</dbReference>
<dbReference type="Gene3D" id="1.10.30.10">
    <property type="entry name" value="High mobility group box domain"/>
    <property type="match status" value="1"/>
</dbReference>
<dbReference type="GO" id="GO:0006338">
    <property type="term" value="P:chromatin remodeling"/>
    <property type="evidence" value="ECO:0007669"/>
    <property type="project" value="InterPro"/>
</dbReference>
<feature type="domain" description="HMG box" evidence="13">
    <location>
        <begin position="1355"/>
        <end position="1423"/>
    </location>
</feature>
<keyword evidence="2" id="KW-0677">Repeat</keyword>
<dbReference type="InterPro" id="IPR037968">
    <property type="entry name" value="PBRM1_BD5"/>
</dbReference>
<evidence type="ECO:0000256" key="4">
    <source>
        <dbReference type="ARBA" id="ARBA00023015"/>
    </source>
</evidence>
<dbReference type="GO" id="GO:0006368">
    <property type="term" value="P:transcription elongation by RNA polymerase II"/>
    <property type="evidence" value="ECO:0007669"/>
    <property type="project" value="TreeGrafter"/>
</dbReference>
<comment type="caution">
    <text evidence="15">The sequence shown here is derived from an EMBL/GenBank/DDBJ whole genome shotgun (WGS) entry which is preliminary data.</text>
</comment>
<evidence type="ECO:0000313" key="15">
    <source>
        <dbReference type="EMBL" id="KAJ6636454.1"/>
    </source>
</evidence>
<dbReference type="OrthoDB" id="10009055at2759"/>
<dbReference type="CDD" id="cd05517">
    <property type="entry name" value="Bromo_polybromo_II"/>
    <property type="match status" value="1"/>
</dbReference>
<feature type="compositionally biased region" description="Polar residues" evidence="11">
    <location>
        <begin position="1578"/>
        <end position="1590"/>
    </location>
</feature>
<dbReference type="Pfam" id="PF00505">
    <property type="entry name" value="HMG_box"/>
    <property type="match status" value="1"/>
</dbReference>
<dbReference type="CDD" id="cd05526">
    <property type="entry name" value="Bromo_polybromo_VI"/>
    <property type="match status" value="1"/>
</dbReference>
<dbReference type="InterPro" id="IPR036427">
    <property type="entry name" value="Bromodomain-like_sf"/>
</dbReference>
<dbReference type="GO" id="GO:0003682">
    <property type="term" value="F:chromatin binding"/>
    <property type="evidence" value="ECO:0007669"/>
    <property type="project" value="InterPro"/>
</dbReference>
<dbReference type="SMART" id="SM00398">
    <property type="entry name" value="HMG"/>
    <property type="match status" value="1"/>
</dbReference>
<dbReference type="PANTHER" id="PTHR16062:SF19">
    <property type="entry name" value="PROTEIN POLYBROMO-1"/>
    <property type="match status" value="1"/>
</dbReference>
<name>A0A9Q0MT02_9DIPT</name>
<feature type="domain" description="BAH" evidence="14">
    <location>
        <begin position="1107"/>
        <end position="1223"/>
    </location>
</feature>
<feature type="region of interest" description="Disordered" evidence="11">
    <location>
        <begin position="1"/>
        <end position="39"/>
    </location>
</feature>
<feature type="domain" description="Bromo" evidence="12">
    <location>
        <begin position="527"/>
        <end position="597"/>
    </location>
</feature>
<feature type="region of interest" description="Disordered" evidence="11">
    <location>
        <begin position="1524"/>
        <end position="1563"/>
    </location>
</feature>
<evidence type="ECO:0000256" key="3">
    <source>
        <dbReference type="ARBA" id="ARBA00022853"/>
    </source>
</evidence>
<evidence type="ECO:0000256" key="11">
    <source>
        <dbReference type="SAM" id="MobiDB-lite"/>
    </source>
</evidence>
<evidence type="ECO:0000259" key="12">
    <source>
        <dbReference type="PROSITE" id="PS50014"/>
    </source>
</evidence>
<feature type="DNA-binding region" description="HMG box" evidence="9">
    <location>
        <begin position="1355"/>
        <end position="1423"/>
    </location>
</feature>
<keyword evidence="3" id="KW-0156">Chromatin regulator</keyword>
<dbReference type="InterPro" id="IPR001487">
    <property type="entry name" value="Bromodomain"/>
</dbReference>
<feature type="domain" description="BAH" evidence="14">
    <location>
        <begin position="913"/>
        <end position="1030"/>
    </location>
</feature>
<keyword evidence="16" id="KW-1185">Reference proteome</keyword>
<feature type="compositionally biased region" description="Polar residues" evidence="11">
    <location>
        <begin position="1537"/>
        <end position="1546"/>
    </location>
</feature>
<dbReference type="CDD" id="cd05515">
    <property type="entry name" value="Bromo_polybromo_V"/>
    <property type="match status" value="1"/>
</dbReference>